<name>A0A433A0U3_9FUNG</name>
<evidence type="ECO:0000313" key="1">
    <source>
        <dbReference type="EMBL" id="RUO96358.1"/>
    </source>
</evidence>
<keyword evidence="2" id="KW-1185">Reference proteome</keyword>
<evidence type="ECO:0000313" key="2">
    <source>
        <dbReference type="Proteomes" id="UP000268093"/>
    </source>
</evidence>
<comment type="caution">
    <text evidence="1">The sequence shown here is derived from an EMBL/GenBank/DDBJ whole genome shotgun (WGS) entry which is preliminary data.</text>
</comment>
<organism evidence="1 2">
    <name type="scientific">Jimgerdemannia flammicorona</name>
    <dbReference type="NCBI Taxonomy" id="994334"/>
    <lineage>
        <taxon>Eukaryota</taxon>
        <taxon>Fungi</taxon>
        <taxon>Fungi incertae sedis</taxon>
        <taxon>Mucoromycota</taxon>
        <taxon>Mucoromycotina</taxon>
        <taxon>Endogonomycetes</taxon>
        <taxon>Endogonales</taxon>
        <taxon>Endogonaceae</taxon>
        <taxon>Jimgerdemannia</taxon>
    </lineage>
</organism>
<protein>
    <submittedName>
        <fullName evidence="1">Uncharacterized protein</fullName>
    </submittedName>
</protein>
<dbReference type="OrthoDB" id="4776572at2759"/>
<proteinExistence type="predicted"/>
<reference evidence="1 2" key="1">
    <citation type="journal article" date="2018" name="New Phytol.">
        <title>Phylogenomics of Endogonaceae and evolution of mycorrhizas within Mucoromycota.</title>
        <authorList>
            <person name="Chang Y."/>
            <person name="Desiro A."/>
            <person name="Na H."/>
            <person name="Sandor L."/>
            <person name="Lipzen A."/>
            <person name="Clum A."/>
            <person name="Barry K."/>
            <person name="Grigoriev I.V."/>
            <person name="Martin F.M."/>
            <person name="Stajich J.E."/>
            <person name="Smith M.E."/>
            <person name="Bonito G."/>
            <person name="Spatafora J.W."/>
        </authorList>
    </citation>
    <scope>NUCLEOTIDE SEQUENCE [LARGE SCALE GENOMIC DNA]</scope>
    <source>
        <strain evidence="1 2">GMNB39</strain>
    </source>
</reference>
<gene>
    <name evidence="1" type="ORF">BC936DRAFT_142164</name>
</gene>
<accession>A0A433A0U3</accession>
<dbReference type="EMBL" id="RBNI01021815">
    <property type="protein sequence ID" value="RUO96358.1"/>
    <property type="molecule type" value="Genomic_DNA"/>
</dbReference>
<sequence>MYFQYSEDLITVLRSVIQGAQLGIEPRTSPTLRENYTTKPLSHIISGWTSASLRHFRLVFLGLSVRRSS</sequence>
<dbReference type="Proteomes" id="UP000268093">
    <property type="component" value="Unassembled WGS sequence"/>
</dbReference>